<dbReference type="Pfam" id="PF03625">
    <property type="entry name" value="DUF302"/>
    <property type="match status" value="1"/>
</dbReference>
<protein>
    <submittedName>
        <fullName evidence="2">DUF302 domain-containing protein</fullName>
    </submittedName>
</protein>
<feature type="domain" description="DUF302" evidence="1">
    <location>
        <begin position="35"/>
        <end position="96"/>
    </location>
</feature>
<dbReference type="PANTHER" id="PTHR38342:SF1">
    <property type="entry name" value="SLR5037 PROTEIN"/>
    <property type="match status" value="1"/>
</dbReference>
<dbReference type="EMBL" id="JAEQNB010000001">
    <property type="protein sequence ID" value="MBL0385630.1"/>
    <property type="molecule type" value="Genomic_DNA"/>
</dbReference>
<organism evidence="2 3">
    <name type="scientific">Tumebacillus amylolyticus</name>
    <dbReference type="NCBI Taxonomy" id="2801339"/>
    <lineage>
        <taxon>Bacteria</taxon>
        <taxon>Bacillati</taxon>
        <taxon>Bacillota</taxon>
        <taxon>Bacilli</taxon>
        <taxon>Bacillales</taxon>
        <taxon>Alicyclobacillaceae</taxon>
        <taxon>Tumebacillus</taxon>
    </lineage>
</organism>
<name>A0ABS1J5T4_9BACL</name>
<evidence type="ECO:0000313" key="3">
    <source>
        <dbReference type="Proteomes" id="UP000602284"/>
    </source>
</evidence>
<dbReference type="Gene3D" id="3.30.310.70">
    <property type="entry name" value="TT1751-like domain"/>
    <property type="match status" value="1"/>
</dbReference>
<dbReference type="PIRSF" id="PIRSF021774">
    <property type="entry name" value="UCP021774"/>
    <property type="match status" value="1"/>
</dbReference>
<keyword evidence="3" id="KW-1185">Reference proteome</keyword>
<sequence>MFHYTVDTDKTIDEAVAAVEASLKQHKFGVLWQLDLPKKLQEKGVDYEQPYRILEVCNPVEAKRVLTQNPLVGYFLPCKVVVYEDNGQTKIGMPKPTVMMGVVNDPALAEIAQGVEDTLIKALEEAK</sequence>
<comment type="caution">
    <text evidence="2">The sequence shown here is derived from an EMBL/GenBank/DDBJ whole genome shotgun (WGS) entry which is preliminary data.</text>
</comment>
<dbReference type="RefSeq" id="WP_201631018.1">
    <property type="nucleotide sequence ID" value="NZ_JAEQNB010000001.1"/>
</dbReference>
<evidence type="ECO:0000259" key="1">
    <source>
        <dbReference type="Pfam" id="PF03625"/>
    </source>
</evidence>
<dbReference type="InterPro" id="IPR035923">
    <property type="entry name" value="TT1751-like_sf"/>
</dbReference>
<accession>A0ABS1J5T4</accession>
<reference evidence="2 3" key="1">
    <citation type="submission" date="2021-01" db="EMBL/GenBank/DDBJ databases">
        <title>Tumebacillus sp. strain ITR2 16S ribosomal RNA gene Genome sequencing and assembly.</title>
        <authorList>
            <person name="Kang M."/>
        </authorList>
    </citation>
    <scope>NUCLEOTIDE SEQUENCE [LARGE SCALE GENOMIC DNA]</scope>
    <source>
        <strain evidence="2 3">ITR2</strain>
    </source>
</reference>
<dbReference type="CDD" id="cd14797">
    <property type="entry name" value="DUF302"/>
    <property type="match status" value="1"/>
</dbReference>
<evidence type="ECO:0000313" key="2">
    <source>
        <dbReference type="EMBL" id="MBL0385630.1"/>
    </source>
</evidence>
<dbReference type="SUPFAM" id="SSF103247">
    <property type="entry name" value="TT1751-like"/>
    <property type="match status" value="1"/>
</dbReference>
<proteinExistence type="predicted"/>
<dbReference type="Proteomes" id="UP000602284">
    <property type="component" value="Unassembled WGS sequence"/>
</dbReference>
<dbReference type="InterPro" id="IPR016796">
    <property type="entry name" value="UCP021774"/>
</dbReference>
<gene>
    <name evidence="2" type="ORF">JJB07_03110</name>
</gene>
<dbReference type="PANTHER" id="PTHR38342">
    <property type="entry name" value="SLR5037 PROTEIN"/>
    <property type="match status" value="1"/>
</dbReference>
<dbReference type="InterPro" id="IPR005180">
    <property type="entry name" value="DUF302"/>
</dbReference>